<name>A0A1I0TL36_9BACL</name>
<sequence length="372" mass="40915">MKRYIDEKTVSSLARGAMYLGSGGGGDVKLMELMAKRIIKENGPIPLISPFRFPDEEWVIPVAVMGSPTIFSERLPSGNELKKVVETIEKEKNIAASAITGIEIGGMNAISPVIAAALTNLPLLDADGMGRAFPELQMTTYHGFGMKASPAVISNRPDKTYLLSSDENTEIEKQARKLVTDLGGWAAIACYPMQGWQMREAGILQTYTLTIRLGEALSADAMDAHDVMEKMQKVFQKSIYGKPVKLIEGKIVDLQRNIIEGMLKGSLVVEGSGSYIGEYLSVFFHNEYLWIKKNDTTLATVPDLICVLDEETGYPLSVEELENHVKVWVIAIPGPFLLQTTKMLDVVGPMQFGIAENFIPIEERLKLNGNEG</sequence>
<proteinExistence type="predicted"/>
<dbReference type="Pfam" id="PF20906">
    <property type="entry name" value="S-Me-THD_C"/>
    <property type="match status" value="1"/>
</dbReference>
<dbReference type="Proteomes" id="UP000198650">
    <property type="component" value="Unassembled WGS sequence"/>
</dbReference>
<reference evidence="4" key="1">
    <citation type="submission" date="2016-10" db="EMBL/GenBank/DDBJ databases">
        <authorList>
            <person name="Varghese N."/>
            <person name="Submissions S."/>
        </authorList>
    </citation>
    <scope>NUCLEOTIDE SEQUENCE [LARGE SCALE GENOMIC DNA]</scope>
    <source>
        <strain evidence="4">M1</strain>
    </source>
</reference>
<dbReference type="STRING" id="186116.SAMN05192569_103617"/>
<protein>
    <recommendedName>
        <fullName evidence="5">DUF917 domain-containing protein</fullName>
    </recommendedName>
</protein>
<dbReference type="RefSeq" id="WP_090950857.1">
    <property type="nucleotide sequence ID" value="NZ_FOJS01000036.1"/>
</dbReference>
<dbReference type="InterPro" id="IPR027479">
    <property type="entry name" value="S-Me-THD_N_sf"/>
</dbReference>
<evidence type="ECO:0000313" key="4">
    <source>
        <dbReference type="Proteomes" id="UP000198650"/>
    </source>
</evidence>
<dbReference type="AlphaFoldDB" id="A0A1I0TL36"/>
<evidence type="ECO:0008006" key="5">
    <source>
        <dbReference type="Google" id="ProtNLM"/>
    </source>
</evidence>
<dbReference type="InterPro" id="IPR048350">
    <property type="entry name" value="S-Me-THD-like_C"/>
</dbReference>
<gene>
    <name evidence="3" type="ORF">SAMN05192569_103617</name>
</gene>
<feature type="domain" description="S-Me-THD-like C-terminal" evidence="2">
    <location>
        <begin position="168"/>
        <end position="361"/>
    </location>
</feature>
<evidence type="ECO:0000259" key="2">
    <source>
        <dbReference type="Pfam" id="PF20906"/>
    </source>
</evidence>
<dbReference type="Gene3D" id="3.40.1610.10">
    <property type="entry name" value="CV3147-like domain"/>
    <property type="match status" value="1"/>
</dbReference>
<dbReference type="Pfam" id="PF06032">
    <property type="entry name" value="S-Me-THD_N"/>
    <property type="match status" value="1"/>
</dbReference>
<dbReference type="InterPro" id="IPR010318">
    <property type="entry name" value="S-Me-THD_N"/>
</dbReference>
<evidence type="ECO:0000313" key="3">
    <source>
        <dbReference type="EMBL" id="SFA52492.1"/>
    </source>
</evidence>
<organism evidence="3 4">
    <name type="scientific">Parageobacillus thermantarcticus</name>
    <dbReference type="NCBI Taxonomy" id="186116"/>
    <lineage>
        <taxon>Bacteria</taxon>
        <taxon>Bacillati</taxon>
        <taxon>Bacillota</taxon>
        <taxon>Bacilli</taxon>
        <taxon>Bacillales</taxon>
        <taxon>Anoxybacillaceae</taxon>
        <taxon>Parageobacillus</taxon>
    </lineage>
</organism>
<accession>A0A1I0TL36</accession>
<dbReference type="InterPro" id="IPR024071">
    <property type="entry name" value="S-Me-THD_C_sf"/>
</dbReference>
<dbReference type="SUPFAM" id="SSF160991">
    <property type="entry name" value="CV3147-like"/>
    <property type="match status" value="1"/>
</dbReference>
<dbReference type="OrthoDB" id="7441206at2"/>
<feature type="domain" description="S-Me-THD N-terminal" evidence="1">
    <location>
        <begin position="10"/>
        <end position="164"/>
    </location>
</feature>
<dbReference type="EMBL" id="FOJS01000036">
    <property type="protein sequence ID" value="SFA52492.1"/>
    <property type="molecule type" value="Genomic_DNA"/>
</dbReference>
<evidence type="ECO:0000259" key="1">
    <source>
        <dbReference type="Pfam" id="PF06032"/>
    </source>
</evidence>
<keyword evidence="4" id="KW-1185">Reference proteome</keyword>
<dbReference type="Gene3D" id="2.40.390.10">
    <property type="entry name" value="CV3147-like"/>
    <property type="match status" value="1"/>
</dbReference>